<evidence type="ECO:0000313" key="1">
    <source>
        <dbReference type="EMBL" id="KAI0046055.1"/>
    </source>
</evidence>
<accession>A0ACB8RPU1</accession>
<proteinExistence type="predicted"/>
<reference evidence="1" key="1">
    <citation type="submission" date="2021-02" db="EMBL/GenBank/DDBJ databases">
        <authorList>
            <consortium name="DOE Joint Genome Institute"/>
            <person name="Ahrendt S."/>
            <person name="Looney B.P."/>
            <person name="Miyauchi S."/>
            <person name="Morin E."/>
            <person name="Drula E."/>
            <person name="Courty P.E."/>
            <person name="Chicoki N."/>
            <person name="Fauchery L."/>
            <person name="Kohler A."/>
            <person name="Kuo A."/>
            <person name="Labutti K."/>
            <person name="Pangilinan J."/>
            <person name="Lipzen A."/>
            <person name="Riley R."/>
            <person name="Andreopoulos W."/>
            <person name="He G."/>
            <person name="Johnson J."/>
            <person name="Barry K.W."/>
            <person name="Grigoriev I.V."/>
            <person name="Nagy L."/>
            <person name="Hibbett D."/>
            <person name="Henrissat B."/>
            <person name="Matheny P.B."/>
            <person name="Labbe J."/>
            <person name="Martin F."/>
        </authorList>
    </citation>
    <scope>NUCLEOTIDE SEQUENCE</scope>
    <source>
        <strain evidence="1">FP105234-sp</strain>
    </source>
</reference>
<sequence length="289" mass="32275">MHDRNPGPDDGSQLQGDDSSQNDEPGDQAVAMDTSLYTASNFDGLRQYYELVNQAQNQHDPSSVSSPEAHINAMLEMLKAACPDLTQEELFQHISDASARFGQMLADNGGRLTVLSSPQHAAEALCVEIDAEAHKWTLKLLRQQLDGPLASAFYALYFFDRRTKQLVDLPIGYRLCRKAPKWTLNEEEGMTDDEDDEDNEDNEDNENRYEIINSTHEVMSGTSEIEPSKAVHVGWYGVWGGEEIFLTQPGGKVIDFRVPVSKDALRVHRGGSEVKEDPKSALSFYDGFM</sequence>
<dbReference type="EMBL" id="MU275935">
    <property type="protein sequence ID" value="KAI0046055.1"/>
    <property type="molecule type" value="Genomic_DNA"/>
</dbReference>
<organism evidence="1 2">
    <name type="scientific">Auriscalpium vulgare</name>
    <dbReference type="NCBI Taxonomy" id="40419"/>
    <lineage>
        <taxon>Eukaryota</taxon>
        <taxon>Fungi</taxon>
        <taxon>Dikarya</taxon>
        <taxon>Basidiomycota</taxon>
        <taxon>Agaricomycotina</taxon>
        <taxon>Agaricomycetes</taxon>
        <taxon>Russulales</taxon>
        <taxon>Auriscalpiaceae</taxon>
        <taxon>Auriscalpium</taxon>
    </lineage>
</organism>
<protein>
    <submittedName>
        <fullName evidence="1">Uncharacterized protein</fullName>
    </submittedName>
</protein>
<keyword evidence="2" id="KW-1185">Reference proteome</keyword>
<reference evidence="1" key="2">
    <citation type="journal article" date="2022" name="New Phytol.">
        <title>Evolutionary transition to the ectomycorrhizal habit in the genomes of a hyperdiverse lineage of mushroom-forming fungi.</title>
        <authorList>
            <person name="Looney B."/>
            <person name="Miyauchi S."/>
            <person name="Morin E."/>
            <person name="Drula E."/>
            <person name="Courty P.E."/>
            <person name="Kohler A."/>
            <person name="Kuo A."/>
            <person name="LaButti K."/>
            <person name="Pangilinan J."/>
            <person name="Lipzen A."/>
            <person name="Riley R."/>
            <person name="Andreopoulos W."/>
            <person name="He G."/>
            <person name="Johnson J."/>
            <person name="Nolan M."/>
            <person name="Tritt A."/>
            <person name="Barry K.W."/>
            <person name="Grigoriev I.V."/>
            <person name="Nagy L.G."/>
            <person name="Hibbett D."/>
            <person name="Henrissat B."/>
            <person name="Matheny P.B."/>
            <person name="Labbe J."/>
            <person name="Martin F.M."/>
        </authorList>
    </citation>
    <scope>NUCLEOTIDE SEQUENCE</scope>
    <source>
        <strain evidence="1">FP105234-sp</strain>
    </source>
</reference>
<evidence type="ECO:0000313" key="2">
    <source>
        <dbReference type="Proteomes" id="UP000814033"/>
    </source>
</evidence>
<gene>
    <name evidence="1" type="ORF">FA95DRAFT_1420595</name>
</gene>
<name>A0ACB8RPU1_9AGAM</name>
<comment type="caution">
    <text evidence="1">The sequence shown here is derived from an EMBL/GenBank/DDBJ whole genome shotgun (WGS) entry which is preliminary data.</text>
</comment>
<dbReference type="Proteomes" id="UP000814033">
    <property type="component" value="Unassembled WGS sequence"/>
</dbReference>